<reference evidence="1" key="1">
    <citation type="submission" date="2018-06" db="EMBL/GenBank/DDBJ databases">
        <authorList>
            <person name="Zhirakovskaya E."/>
        </authorList>
    </citation>
    <scope>NUCLEOTIDE SEQUENCE</scope>
</reference>
<name>A0A3B1BES5_9ZZZZ</name>
<dbReference type="InterPro" id="IPR021634">
    <property type="entry name" value="DUF3240"/>
</dbReference>
<sequence>MKKLSMVVHQSLQQALADNLRNQQLEIFMFNHIEEHSSHLEQDSFLSARDKVVGYVPQVRVDIILSTENIKALLENIKTSEHAFKARGIYWVTDIDEFGEL</sequence>
<dbReference type="Pfam" id="PF11582">
    <property type="entry name" value="DUF3240"/>
    <property type="match status" value="1"/>
</dbReference>
<dbReference type="AlphaFoldDB" id="A0A3B1BES5"/>
<dbReference type="Gene3D" id="3.30.70.120">
    <property type="match status" value="1"/>
</dbReference>
<proteinExistence type="predicted"/>
<dbReference type="EMBL" id="UOFY01000050">
    <property type="protein sequence ID" value="VAX10404.1"/>
    <property type="molecule type" value="Genomic_DNA"/>
</dbReference>
<gene>
    <name evidence="1" type="ORF">MNBD_GAMMA25-2511</name>
</gene>
<protein>
    <recommendedName>
        <fullName evidence="2">DUF3240 domain-containing protein</fullName>
    </recommendedName>
</protein>
<evidence type="ECO:0008006" key="2">
    <source>
        <dbReference type="Google" id="ProtNLM"/>
    </source>
</evidence>
<evidence type="ECO:0000313" key="1">
    <source>
        <dbReference type="EMBL" id="VAX10404.1"/>
    </source>
</evidence>
<accession>A0A3B1BES5</accession>
<organism evidence="1">
    <name type="scientific">hydrothermal vent metagenome</name>
    <dbReference type="NCBI Taxonomy" id="652676"/>
    <lineage>
        <taxon>unclassified sequences</taxon>
        <taxon>metagenomes</taxon>
        <taxon>ecological metagenomes</taxon>
    </lineage>
</organism>
<dbReference type="InterPro" id="IPR015867">
    <property type="entry name" value="N-reg_PII/ATP_PRibTrfase_C"/>
</dbReference>